<dbReference type="InterPro" id="IPR021779">
    <property type="entry name" value="DUF3344"/>
</dbReference>
<dbReference type="Pfam" id="PF11824">
    <property type="entry name" value="DUF3344"/>
    <property type="match status" value="1"/>
</dbReference>
<evidence type="ECO:0000313" key="2">
    <source>
        <dbReference type="EMBL" id="AKB54068.1"/>
    </source>
</evidence>
<proteinExistence type="predicted"/>
<reference evidence="2 3" key="1">
    <citation type="submission" date="2014-07" db="EMBL/GenBank/DDBJ databases">
        <title>Methanogenic archaea and the global carbon cycle.</title>
        <authorList>
            <person name="Henriksen J.R."/>
            <person name="Luke J."/>
            <person name="Reinhart S."/>
            <person name="Benedict M.N."/>
            <person name="Youngblut N.D."/>
            <person name="Metcalf M.E."/>
            <person name="Whitaker R.J."/>
            <person name="Metcalf W.W."/>
        </authorList>
    </citation>
    <scope>NUCLEOTIDE SEQUENCE [LARGE SCALE GENOMIC DNA]</scope>
    <source>
        <strain evidence="2 3">MS</strain>
    </source>
</reference>
<dbReference type="GeneID" id="24844293"/>
<accession>A0A0E3QTY6</accession>
<dbReference type="EMBL" id="CP009528">
    <property type="protein sequence ID" value="AKB54068.1"/>
    <property type="molecule type" value="Genomic_DNA"/>
</dbReference>
<protein>
    <submittedName>
        <fullName evidence="2">Cell surface glycoprotein</fullName>
    </submittedName>
</protein>
<dbReference type="HOGENOM" id="CLU_055388_0_0_2"/>
<dbReference type="RefSeq" id="WP_048119028.1">
    <property type="nucleotide sequence ID" value="NZ_CP009528.1"/>
</dbReference>
<gene>
    <name evidence="2" type="ORF">MSBRM_1070</name>
</gene>
<dbReference type="AlphaFoldDB" id="A0A0E3QTY6"/>
<name>A0A0E3QTY6_METBA</name>
<feature type="domain" description="DUF3344" evidence="1">
    <location>
        <begin position="32"/>
        <end position="329"/>
    </location>
</feature>
<evidence type="ECO:0000313" key="3">
    <source>
        <dbReference type="Proteomes" id="UP000033033"/>
    </source>
</evidence>
<organism evidence="2 3">
    <name type="scientific">Methanosarcina barkeri MS</name>
    <dbReference type="NCBI Taxonomy" id="1434108"/>
    <lineage>
        <taxon>Archaea</taxon>
        <taxon>Methanobacteriati</taxon>
        <taxon>Methanobacteriota</taxon>
        <taxon>Stenosarchaea group</taxon>
        <taxon>Methanomicrobia</taxon>
        <taxon>Methanosarcinales</taxon>
        <taxon>Methanosarcinaceae</taxon>
        <taxon>Methanosarcina</taxon>
    </lineage>
</organism>
<keyword evidence="3" id="KW-1185">Reference proteome</keyword>
<dbReference type="Proteomes" id="UP000033033">
    <property type="component" value="Chromosome"/>
</dbReference>
<sequence>MIRKSDLSLHIGMTMLVLCAALILTALPAAANYTGDKNLTENFSGIITGEMNYTIGDSYYSPKMWSNDDYVYTTTILEAIPNNAEPVIARLYVYWSWSFNDTDPTSTKYDTGVPYPEMNVTINGGQPLALDARYNDTKDFDGYNYPAGTYCYDVIGNVTPGGVKSYVVNITNSYNGEYNQSFNIAGVGLLTLYNYTSSEKEYRIAEGHDMLYDKYNTSTSSWENGIPPTMATSYAFLTDLTENENNGTLTTVVPFAGTNPPGGTAYNVLFFNDQEWVGLWDGIPRDNNFAYETVNVTVIGGNNTVGFRDGVDNATHTTDLQMDPANAFLLHPL</sequence>
<evidence type="ECO:0000259" key="1">
    <source>
        <dbReference type="Pfam" id="PF11824"/>
    </source>
</evidence>
<dbReference type="KEGG" id="mby:MSBRM_1070"/>
<dbReference type="PATRIC" id="fig|1434108.4.peg.1308"/>